<dbReference type="AlphaFoldDB" id="A0A951QHP0"/>
<keyword evidence="3" id="KW-1133">Transmembrane helix</keyword>
<reference evidence="5" key="2">
    <citation type="journal article" date="2022" name="Microbiol. Resour. Announc.">
        <title>Metagenome Sequencing to Explore Phylogenomics of Terrestrial Cyanobacteria.</title>
        <authorList>
            <person name="Ward R.D."/>
            <person name="Stajich J.E."/>
            <person name="Johansen J.R."/>
            <person name="Huntemann M."/>
            <person name="Clum A."/>
            <person name="Foster B."/>
            <person name="Foster B."/>
            <person name="Roux S."/>
            <person name="Palaniappan K."/>
            <person name="Varghese N."/>
            <person name="Mukherjee S."/>
            <person name="Reddy T.B.K."/>
            <person name="Daum C."/>
            <person name="Copeland A."/>
            <person name="Chen I.A."/>
            <person name="Ivanova N.N."/>
            <person name="Kyrpides N.C."/>
            <person name="Shapiro N."/>
            <person name="Eloe-Fadrosh E.A."/>
            <person name="Pietrasiak N."/>
        </authorList>
    </citation>
    <scope>NUCLEOTIDE SEQUENCE</scope>
    <source>
        <strain evidence="5">UHER 2000/2452</strain>
    </source>
</reference>
<protein>
    <submittedName>
        <fullName evidence="5">Fatty acid desaturase</fullName>
    </submittedName>
</protein>
<comment type="caution">
    <text evidence="5">The sequence shown here is derived from an EMBL/GenBank/DDBJ whole genome shotgun (WGS) entry which is preliminary data.</text>
</comment>
<keyword evidence="3" id="KW-0472">Membrane</keyword>
<feature type="transmembrane region" description="Helical" evidence="3">
    <location>
        <begin position="135"/>
        <end position="157"/>
    </location>
</feature>
<dbReference type="Proteomes" id="UP000757435">
    <property type="component" value="Unassembled WGS sequence"/>
</dbReference>
<dbReference type="GO" id="GO:0006629">
    <property type="term" value="P:lipid metabolic process"/>
    <property type="evidence" value="ECO:0007669"/>
    <property type="project" value="InterPro"/>
</dbReference>
<evidence type="ECO:0000259" key="4">
    <source>
        <dbReference type="Pfam" id="PF00487"/>
    </source>
</evidence>
<keyword evidence="3" id="KW-0812">Transmembrane</keyword>
<feature type="transmembrane region" description="Helical" evidence="3">
    <location>
        <begin position="49"/>
        <end position="69"/>
    </location>
</feature>
<evidence type="ECO:0000313" key="6">
    <source>
        <dbReference type="Proteomes" id="UP000757435"/>
    </source>
</evidence>
<dbReference type="Pfam" id="PF00487">
    <property type="entry name" value="FA_desaturase"/>
    <property type="match status" value="1"/>
</dbReference>
<feature type="transmembrane region" description="Helical" evidence="3">
    <location>
        <begin position="23"/>
        <end position="42"/>
    </location>
</feature>
<sequence length="360" mass="41873">MTLGTTPDFSFYINHRTHWTSRLVNGVAIAYVILGYGVSVFCIAQPSGWINLIGVLLLVHTLLWAAYFVHEFVHSTIFRHPSWNAAFGQIMLFITGSCYSDYRDIASNHLAHHKNRADFSVFSMPDFLRSLPKPLLQIVVALEWLYFPVINFLFRWLNVISPFLGQSRRDERFRNAALLLLRGGLFTALALYSFKAIALYFFSYICFINILRFVDCFQHTYTVFQLGQPLPHYSLEHEETNTFSNLVSRRWSWLNLLLLNFSYHNAHHRVVRCPWHLLPKLDAELYPRDYRQYVTLGRLVQNYHRFRIHRLFNGQGVVLETENGLNLDQFVGAVGVSFLFSREPLDWLKLPEGDATVTSA</sequence>
<dbReference type="InterPro" id="IPR005804">
    <property type="entry name" value="FA_desaturase_dom"/>
</dbReference>
<evidence type="ECO:0000256" key="3">
    <source>
        <dbReference type="SAM" id="Phobius"/>
    </source>
</evidence>
<dbReference type="CDD" id="cd01060">
    <property type="entry name" value="Membrane-FADS-like"/>
    <property type="match status" value="1"/>
</dbReference>
<organism evidence="5 6">
    <name type="scientific">Drouetiella hepatica Uher 2000/2452</name>
    <dbReference type="NCBI Taxonomy" id="904376"/>
    <lineage>
        <taxon>Bacteria</taxon>
        <taxon>Bacillati</taxon>
        <taxon>Cyanobacteriota</taxon>
        <taxon>Cyanophyceae</taxon>
        <taxon>Oculatellales</taxon>
        <taxon>Oculatellaceae</taxon>
        <taxon>Drouetiella</taxon>
    </lineage>
</organism>
<accession>A0A951QHP0</accession>
<evidence type="ECO:0000313" key="5">
    <source>
        <dbReference type="EMBL" id="MBW4661996.1"/>
    </source>
</evidence>
<comment type="similarity">
    <text evidence="2">Belongs to the fatty acid desaturase type 2 family.</text>
</comment>
<proteinExistence type="inferred from homology"/>
<feature type="transmembrane region" description="Helical" evidence="3">
    <location>
        <begin position="178"/>
        <end position="202"/>
    </location>
</feature>
<feature type="domain" description="Fatty acid desaturase" evidence="4">
    <location>
        <begin position="48"/>
        <end position="295"/>
    </location>
</feature>
<name>A0A951QHP0_9CYAN</name>
<gene>
    <name evidence="5" type="ORF">KME15_25325</name>
</gene>
<dbReference type="EMBL" id="JAHHHD010000052">
    <property type="protein sequence ID" value="MBW4661996.1"/>
    <property type="molecule type" value="Genomic_DNA"/>
</dbReference>
<reference evidence="5" key="1">
    <citation type="submission" date="2021-05" db="EMBL/GenBank/DDBJ databases">
        <authorList>
            <person name="Pietrasiak N."/>
            <person name="Ward R."/>
            <person name="Stajich J.E."/>
            <person name="Kurbessoian T."/>
        </authorList>
    </citation>
    <scope>NUCLEOTIDE SEQUENCE</scope>
    <source>
        <strain evidence="5">UHER 2000/2452</strain>
    </source>
</reference>
<evidence type="ECO:0000256" key="1">
    <source>
        <dbReference type="ARBA" id="ARBA00001954"/>
    </source>
</evidence>
<comment type="cofactor">
    <cofactor evidence="1">
        <name>Fe(2+)</name>
        <dbReference type="ChEBI" id="CHEBI:29033"/>
    </cofactor>
</comment>
<evidence type="ECO:0000256" key="2">
    <source>
        <dbReference type="ARBA" id="ARBA00008749"/>
    </source>
</evidence>